<evidence type="ECO:0000313" key="2">
    <source>
        <dbReference type="EMBL" id="GAE31785.1"/>
    </source>
</evidence>
<dbReference type="AlphaFoldDB" id="W4QI28"/>
<protein>
    <recommendedName>
        <fullName evidence="1">DUF6792 domain-containing protein</fullName>
    </recommendedName>
</protein>
<dbReference type="Proteomes" id="UP000018895">
    <property type="component" value="Unassembled WGS sequence"/>
</dbReference>
<comment type="caution">
    <text evidence="2">The sequence shown here is derived from an EMBL/GenBank/DDBJ whole genome shotgun (WGS) entry which is preliminary data.</text>
</comment>
<name>W4QI28_9BACI</name>
<dbReference type="Pfam" id="PF20591">
    <property type="entry name" value="DUF6792"/>
    <property type="match status" value="1"/>
</dbReference>
<dbReference type="InterPro" id="IPR046742">
    <property type="entry name" value="DUF6792"/>
</dbReference>
<proteinExistence type="predicted"/>
<dbReference type="EMBL" id="BAUU01000024">
    <property type="protein sequence ID" value="GAE31785.1"/>
    <property type="molecule type" value="Genomic_DNA"/>
</dbReference>
<gene>
    <name evidence="2" type="ORF">JCM9152_3272</name>
</gene>
<sequence>MGLQNQEVLNSNLLRARIVKMEYDELTESEVRRVILEETGKDSPQNITIYHSNDIDEIHKDDVYSGFDGTVIHFYDESRGINQMYTILRGSEKEEKGSWKPKDWLYNGMGIGIGQSNSQYTDTIKFKEIVVKKINQSTPDIVPLISLGLAHSLGGNNAVNAQLTELIFDKIYVFNPAPSSVYHLAYFDEEFMLDISRNFGIEHDFSQLHTIPPDELVAFGEEYYKSRMDESSIQRLIIKEEMLFGMLKMPGFMDIGEAEIVSTIDGHEGIQEVVAAIPDEVIFAFQEYLSEYAAVYNQEGFDGFFREMTGIQPELFDELAKLNAMREGEVPFSFQTFSESASKAVYAGIQSFLPALTNALTKLPKAIAFVRMLYKELPAIVDVMVEQQIITIEEGRELVQAVRSLEIELNNAHIDIIQLHSYFNRHHVMFKPIGVLLHEFFSNVDRFKMRLDRMNEDRAIIRTHLSTIVDYFHVSAEAHTMDYVIEYLGKESGSDIYKVYDPESNDMIYVHDGLTSEALLDKLANVDLFGAVGGTGRTNRSGGQEVYVNISSAIRIFQKGKEACANVLMELTRMQQTYERDVLGDDERRKQRLRQQIHQMEQNPNVYQRQFFGQATHVYSIQRISVQEFIPALPQTITDPFEEFFHYYRKDLRQTMALIEEMRVAIETLFEHDEHIANIFKYA</sequence>
<reference evidence="2" key="1">
    <citation type="journal article" date="2014" name="Genome Announc.">
        <title>Draft Genome Sequences of Three Alkaliphilic Bacillus Strains, Bacillus wakoensis JCM 9140T, Bacillus akibai JCM 9157T, and Bacillus hemicellulosilyticus JCM 9152T.</title>
        <authorList>
            <person name="Yuki M."/>
            <person name="Oshima K."/>
            <person name="Suda W."/>
            <person name="Oshida Y."/>
            <person name="Kitamura K."/>
            <person name="Iida T."/>
            <person name="Hattori M."/>
            <person name="Ohkuma M."/>
        </authorList>
    </citation>
    <scope>NUCLEOTIDE SEQUENCE [LARGE SCALE GENOMIC DNA]</scope>
    <source>
        <strain evidence="2">JCM 9152</strain>
    </source>
</reference>
<dbReference type="STRING" id="1236971.JCM9152_3272"/>
<accession>W4QI28</accession>
<evidence type="ECO:0000259" key="1">
    <source>
        <dbReference type="Pfam" id="PF20591"/>
    </source>
</evidence>
<evidence type="ECO:0000313" key="3">
    <source>
        <dbReference type="Proteomes" id="UP000018895"/>
    </source>
</evidence>
<organism evidence="2 3">
    <name type="scientific">Halalkalibacter hemicellulosilyticusJCM 9152</name>
    <dbReference type="NCBI Taxonomy" id="1236971"/>
    <lineage>
        <taxon>Bacteria</taxon>
        <taxon>Bacillati</taxon>
        <taxon>Bacillota</taxon>
        <taxon>Bacilli</taxon>
        <taxon>Bacillales</taxon>
        <taxon>Bacillaceae</taxon>
        <taxon>Halalkalibacter</taxon>
    </lineage>
</organism>
<keyword evidence="3" id="KW-1185">Reference proteome</keyword>
<feature type="domain" description="DUF6792" evidence="1">
    <location>
        <begin position="23"/>
        <end position="244"/>
    </location>
</feature>